<dbReference type="Proteomes" id="UP000324222">
    <property type="component" value="Unassembled WGS sequence"/>
</dbReference>
<evidence type="ECO:0000313" key="2">
    <source>
        <dbReference type="EMBL" id="MPD03820.1"/>
    </source>
</evidence>
<accession>A0A5B7K9Q6</accession>
<gene>
    <name evidence="2" type="ORF">E2C01_099474</name>
</gene>
<evidence type="ECO:0000313" key="3">
    <source>
        <dbReference type="Proteomes" id="UP000324222"/>
    </source>
</evidence>
<dbReference type="AlphaFoldDB" id="A0A5B7K9Q6"/>
<keyword evidence="3" id="KW-1185">Reference proteome</keyword>
<comment type="caution">
    <text evidence="2">The sequence shown here is derived from an EMBL/GenBank/DDBJ whole genome shotgun (WGS) entry which is preliminary data.</text>
</comment>
<feature type="region of interest" description="Disordered" evidence="1">
    <location>
        <begin position="1"/>
        <end position="53"/>
    </location>
</feature>
<name>A0A5B7K9Q6_PORTR</name>
<evidence type="ECO:0000256" key="1">
    <source>
        <dbReference type="SAM" id="MobiDB-lite"/>
    </source>
</evidence>
<sequence length="90" mass="9687">MTTIPPAPGEVTHSTFLPPSLHTRSGPHHTQTALLQPSPLQGPGGDGSGGEDFDPYWKIHPLFSLPPFSPSSFLPFLPASYRFHPSVTGR</sequence>
<protein>
    <submittedName>
        <fullName evidence="2">Uncharacterized protein</fullName>
    </submittedName>
</protein>
<proteinExistence type="predicted"/>
<reference evidence="2 3" key="1">
    <citation type="submission" date="2019-05" db="EMBL/GenBank/DDBJ databases">
        <title>Another draft genome of Portunus trituberculatus and its Hox gene families provides insights of decapod evolution.</title>
        <authorList>
            <person name="Jeong J.-H."/>
            <person name="Song I."/>
            <person name="Kim S."/>
            <person name="Choi T."/>
            <person name="Kim D."/>
            <person name="Ryu S."/>
            <person name="Kim W."/>
        </authorList>
    </citation>
    <scope>NUCLEOTIDE SEQUENCE [LARGE SCALE GENOMIC DNA]</scope>
    <source>
        <tissue evidence="2">Muscle</tissue>
    </source>
</reference>
<dbReference type="EMBL" id="VSRR010138080">
    <property type="protein sequence ID" value="MPD03820.1"/>
    <property type="molecule type" value="Genomic_DNA"/>
</dbReference>
<organism evidence="2 3">
    <name type="scientific">Portunus trituberculatus</name>
    <name type="common">Swimming crab</name>
    <name type="synonym">Neptunus trituberculatus</name>
    <dbReference type="NCBI Taxonomy" id="210409"/>
    <lineage>
        <taxon>Eukaryota</taxon>
        <taxon>Metazoa</taxon>
        <taxon>Ecdysozoa</taxon>
        <taxon>Arthropoda</taxon>
        <taxon>Crustacea</taxon>
        <taxon>Multicrustacea</taxon>
        <taxon>Malacostraca</taxon>
        <taxon>Eumalacostraca</taxon>
        <taxon>Eucarida</taxon>
        <taxon>Decapoda</taxon>
        <taxon>Pleocyemata</taxon>
        <taxon>Brachyura</taxon>
        <taxon>Eubrachyura</taxon>
        <taxon>Portunoidea</taxon>
        <taxon>Portunidae</taxon>
        <taxon>Portuninae</taxon>
        <taxon>Portunus</taxon>
    </lineage>
</organism>